<dbReference type="EMBL" id="QKYU01000017">
    <property type="protein sequence ID" value="PZW43000.1"/>
    <property type="molecule type" value="Genomic_DNA"/>
</dbReference>
<dbReference type="Proteomes" id="UP000249688">
    <property type="component" value="Unassembled WGS sequence"/>
</dbReference>
<comment type="caution">
    <text evidence="1">The sequence shown here is derived from an EMBL/GenBank/DDBJ whole genome shotgun (WGS) entry which is preliminary data.</text>
</comment>
<sequence>MGQPAAVQGSQVVGVDTHIVLVPSPGGPVPTPLPHPFAGMLDGGLVGSVKIGGQAAGVVGSTAKNSPAHIATPPGTSFATPPANLGTVKMGSSSVTIGGQAAARLGDPVATCNDPADAPVGQLVAAGTVLIGG</sequence>
<evidence type="ECO:0000313" key="2">
    <source>
        <dbReference type="Proteomes" id="UP000249688"/>
    </source>
</evidence>
<protein>
    <submittedName>
        <fullName evidence="1">PAAR motif-containing protein</fullName>
    </submittedName>
</protein>
<dbReference type="CDD" id="cd14740">
    <property type="entry name" value="PAAR_4"/>
    <property type="match status" value="1"/>
</dbReference>
<gene>
    <name evidence="1" type="ORF">C8P66_11725</name>
</gene>
<keyword evidence="2" id="KW-1185">Reference proteome</keyword>
<organism evidence="1 2">
    <name type="scientific">Humitalea rosea</name>
    <dbReference type="NCBI Taxonomy" id="990373"/>
    <lineage>
        <taxon>Bacteria</taxon>
        <taxon>Pseudomonadati</taxon>
        <taxon>Pseudomonadota</taxon>
        <taxon>Alphaproteobacteria</taxon>
        <taxon>Acetobacterales</taxon>
        <taxon>Roseomonadaceae</taxon>
        <taxon>Humitalea</taxon>
    </lineage>
</organism>
<name>A0A2W7K676_9PROT</name>
<reference evidence="1 2" key="1">
    <citation type="submission" date="2018-06" db="EMBL/GenBank/DDBJ databases">
        <title>Genomic Encyclopedia of Archaeal and Bacterial Type Strains, Phase II (KMG-II): from individual species to whole genera.</title>
        <authorList>
            <person name="Goeker M."/>
        </authorList>
    </citation>
    <scope>NUCLEOTIDE SEQUENCE [LARGE SCALE GENOMIC DNA]</scope>
    <source>
        <strain evidence="1 2">DSM 24525</strain>
    </source>
</reference>
<dbReference type="AlphaFoldDB" id="A0A2W7K676"/>
<dbReference type="OrthoDB" id="9807902at2"/>
<accession>A0A2W7K676</accession>
<dbReference type="RefSeq" id="WP_111399097.1">
    <property type="nucleotide sequence ID" value="NZ_QKYU01000017.1"/>
</dbReference>
<evidence type="ECO:0000313" key="1">
    <source>
        <dbReference type="EMBL" id="PZW43000.1"/>
    </source>
</evidence>
<proteinExistence type="predicted"/>
<dbReference type="Gene3D" id="2.60.200.60">
    <property type="match status" value="1"/>
</dbReference>